<keyword evidence="3 8" id="KW-0812">Transmembrane</keyword>
<dbReference type="GO" id="GO:0004672">
    <property type="term" value="F:protein kinase activity"/>
    <property type="evidence" value="ECO:0007669"/>
    <property type="project" value="InterPro"/>
</dbReference>
<dbReference type="InterPro" id="IPR013210">
    <property type="entry name" value="LRR_N_plant-typ"/>
</dbReference>
<accession>A0A2U1KG59</accession>
<feature type="signal peptide" evidence="9">
    <location>
        <begin position="1"/>
        <end position="24"/>
    </location>
</feature>
<feature type="transmembrane region" description="Helical" evidence="8">
    <location>
        <begin position="260"/>
        <end position="284"/>
    </location>
</feature>
<comment type="caution">
    <text evidence="11">The sequence shown here is derived from an EMBL/GenBank/DDBJ whole genome shotgun (WGS) entry which is preliminary data.</text>
</comment>
<dbReference type="SUPFAM" id="SSF52058">
    <property type="entry name" value="L domain-like"/>
    <property type="match status" value="2"/>
</dbReference>
<dbReference type="AlphaFoldDB" id="A0A2U1KG59"/>
<keyword evidence="2" id="KW-0433">Leucine-rich repeat</keyword>
<evidence type="ECO:0000256" key="3">
    <source>
        <dbReference type="ARBA" id="ARBA00022692"/>
    </source>
</evidence>
<keyword evidence="11" id="KW-0418">Kinase</keyword>
<dbReference type="InterPro" id="IPR032675">
    <property type="entry name" value="LRR_dom_sf"/>
</dbReference>
<dbReference type="SMART" id="SM00365">
    <property type="entry name" value="LRR_SD22"/>
    <property type="match status" value="4"/>
</dbReference>
<feature type="transmembrane region" description="Helical" evidence="8">
    <location>
        <begin position="572"/>
        <end position="598"/>
    </location>
</feature>
<dbReference type="Gene3D" id="3.80.10.10">
    <property type="entry name" value="Ribonuclease Inhibitor"/>
    <property type="match status" value="4"/>
</dbReference>
<dbReference type="InterPro" id="IPR001245">
    <property type="entry name" value="Ser-Thr/Tyr_kinase_cat_dom"/>
</dbReference>
<dbReference type="EMBL" id="PKPP01019748">
    <property type="protein sequence ID" value="PWA35593.1"/>
    <property type="molecule type" value="Genomic_DNA"/>
</dbReference>
<dbReference type="Pfam" id="PF08263">
    <property type="entry name" value="LRRNT_2"/>
    <property type="match status" value="2"/>
</dbReference>
<dbReference type="Gene3D" id="1.10.510.10">
    <property type="entry name" value="Transferase(Phosphotransferase) domain 1"/>
    <property type="match status" value="1"/>
</dbReference>
<dbReference type="GO" id="GO:0016020">
    <property type="term" value="C:membrane"/>
    <property type="evidence" value="ECO:0007669"/>
    <property type="project" value="UniProtKB-SubCell"/>
</dbReference>
<dbReference type="Pfam" id="PF13855">
    <property type="entry name" value="LRR_8"/>
    <property type="match status" value="2"/>
</dbReference>
<dbReference type="Gene3D" id="3.30.200.20">
    <property type="entry name" value="Phosphorylase Kinase, domain 1"/>
    <property type="match status" value="1"/>
</dbReference>
<evidence type="ECO:0000259" key="10">
    <source>
        <dbReference type="PROSITE" id="PS50011"/>
    </source>
</evidence>
<evidence type="ECO:0000256" key="2">
    <source>
        <dbReference type="ARBA" id="ARBA00022614"/>
    </source>
</evidence>
<evidence type="ECO:0000313" key="12">
    <source>
        <dbReference type="Proteomes" id="UP000245207"/>
    </source>
</evidence>
<gene>
    <name evidence="11" type="ORF">CTI12_AA608150</name>
</gene>
<evidence type="ECO:0000256" key="5">
    <source>
        <dbReference type="ARBA" id="ARBA00022737"/>
    </source>
</evidence>
<dbReference type="PRINTS" id="PR00019">
    <property type="entry name" value="LEURICHRPT"/>
</dbReference>
<organism evidence="11 12">
    <name type="scientific">Artemisia annua</name>
    <name type="common">Sweet wormwood</name>
    <dbReference type="NCBI Taxonomy" id="35608"/>
    <lineage>
        <taxon>Eukaryota</taxon>
        <taxon>Viridiplantae</taxon>
        <taxon>Streptophyta</taxon>
        <taxon>Embryophyta</taxon>
        <taxon>Tracheophyta</taxon>
        <taxon>Spermatophyta</taxon>
        <taxon>Magnoliopsida</taxon>
        <taxon>eudicotyledons</taxon>
        <taxon>Gunneridae</taxon>
        <taxon>Pentapetalae</taxon>
        <taxon>asterids</taxon>
        <taxon>campanulids</taxon>
        <taxon>Asterales</taxon>
        <taxon>Asteraceae</taxon>
        <taxon>Asteroideae</taxon>
        <taxon>Anthemideae</taxon>
        <taxon>Artemisiinae</taxon>
        <taxon>Artemisia</taxon>
    </lineage>
</organism>
<dbReference type="InterPro" id="IPR001611">
    <property type="entry name" value="Leu-rich_rpt"/>
</dbReference>
<dbReference type="GO" id="GO:0005524">
    <property type="term" value="F:ATP binding"/>
    <property type="evidence" value="ECO:0007669"/>
    <property type="project" value="InterPro"/>
</dbReference>
<feature type="chain" id="PRO_5015756496" evidence="9">
    <location>
        <begin position="25"/>
        <end position="930"/>
    </location>
</feature>
<feature type="domain" description="Protein kinase" evidence="10">
    <location>
        <begin position="672"/>
        <end position="917"/>
    </location>
</feature>
<dbReference type="SUPFAM" id="SSF56112">
    <property type="entry name" value="Protein kinase-like (PK-like)"/>
    <property type="match status" value="1"/>
</dbReference>
<evidence type="ECO:0000256" key="6">
    <source>
        <dbReference type="ARBA" id="ARBA00022989"/>
    </source>
</evidence>
<comment type="subcellular location">
    <subcellularLocation>
        <location evidence="1">Membrane</location>
    </subcellularLocation>
</comment>
<protein>
    <submittedName>
        <fullName evidence="11">Protein kinase-like domain-containing protein</fullName>
    </submittedName>
</protein>
<dbReference type="InterPro" id="IPR000719">
    <property type="entry name" value="Prot_kinase_dom"/>
</dbReference>
<dbReference type="Pfam" id="PF07714">
    <property type="entry name" value="PK_Tyr_Ser-Thr"/>
    <property type="match status" value="1"/>
</dbReference>
<dbReference type="STRING" id="35608.A0A2U1KG59"/>
<dbReference type="OrthoDB" id="4062651at2759"/>
<keyword evidence="12" id="KW-1185">Reference proteome</keyword>
<evidence type="ECO:0000256" key="9">
    <source>
        <dbReference type="SAM" id="SignalP"/>
    </source>
</evidence>
<name>A0A2U1KG59_ARTAN</name>
<evidence type="ECO:0000256" key="4">
    <source>
        <dbReference type="ARBA" id="ARBA00022729"/>
    </source>
</evidence>
<sequence>MKPSFIHTTTILIIFSFYITLTIASSNDVVASLLAFKSLADQNNNLRYALNNTSSVCKWQGVQCDDNHNIVRLVLENLNLTGVFPPNTLTKLDQLRVLSLRNNSLTGPIPNLARLVNLKALFLDHNFFTGVIPLSISSLHRLRTLDLSHNKLSGVILVKLSYLDRLSYIRLDSNRFNGSIPPFNQSGLDIFNVSANFLTGPVPVTRALARFGSESFANNSKLCGEIVHTQCGTNISQGQSARIEDMKGISDSKWKRHKRIGLIVGFSICSFLVITLVLCVIMSIKLSKRKKQRKDVLTTLELMEMAEAADAAAEPSFIHTTTILIIFSFYITLTIASSNDVVASLLAFKSLADQNNNLRYALNNTSSVCKWQGVQCDDNHNIVRLVLENLNLTGVFPPNTLTKLDQLRVLSLRNNSLTGPIPNLARLVNLKALFLDHNFFTGVIPLSISSLHRLRTLDLSHNKLSGVIPVKLSYLDRLSYIRLDSNRFNGSVPPFNQSGLDIFNVSANFLTGPVPVTHALARFGPELFSNNSKLCGEIVHTQCGTNISQGQSARIEDMKGISDSKWKKHKRIGLIVGFSICLLLVITLVLCVIVSIILSKRKKQRKDVVTTRELMEMAEAADAAAEVMRMEKANELELKVRKANQDMEIKKSGNLVFCTDGSEVYTVDQLMRASAEFLGSGTIGSTYKAVVDNRVLVCVKRLDASRLGGMTNEEFERYMEVIGRVRHPNVVKLGAYFHAKEEKLLVYDYQANGSLFSLIHGTKSTRAKPLHWTSCLKIAEDVAQGLLYLHQSCNLLHGNLKSSNILLGSDFEARISDYSLVNLFHHNKDTQNEPTTTSDVYSYGVVLLELLTGKDASEHHDLIPDDVTKWVKSTRVNSSGTEEKQLDMMTRVAIECTIKLPEKRPNMLEVIKMLQEIKEVAIMEDGGLMT</sequence>
<reference evidence="11 12" key="1">
    <citation type="journal article" date="2018" name="Mol. Plant">
        <title>The genome of Artemisia annua provides insight into the evolution of Asteraceae family and artemisinin biosynthesis.</title>
        <authorList>
            <person name="Shen Q."/>
            <person name="Zhang L."/>
            <person name="Liao Z."/>
            <person name="Wang S."/>
            <person name="Yan T."/>
            <person name="Shi P."/>
            <person name="Liu M."/>
            <person name="Fu X."/>
            <person name="Pan Q."/>
            <person name="Wang Y."/>
            <person name="Lv Z."/>
            <person name="Lu X."/>
            <person name="Zhang F."/>
            <person name="Jiang W."/>
            <person name="Ma Y."/>
            <person name="Chen M."/>
            <person name="Hao X."/>
            <person name="Li L."/>
            <person name="Tang Y."/>
            <person name="Lv G."/>
            <person name="Zhou Y."/>
            <person name="Sun X."/>
            <person name="Brodelius P.E."/>
            <person name="Rose J.K.C."/>
            <person name="Tang K."/>
        </authorList>
    </citation>
    <scope>NUCLEOTIDE SEQUENCE [LARGE SCALE GENOMIC DNA]</scope>
    <source>
        <strain evidence="12">cv. Huhao1</strain>
        <tissue evidence="11">Leaf</tissue>
    </source>
</reference>
<dbReference type="PROSITE" id="PS50011">
    <property type="entry name" value="PROTEIN_KINASE_DOM"/>
    <property type="match status" value="1"/>
</dbReference>
<dbReference type="Proteomes" id="UP000245207">
    <property type="component" value="Unassembled WGS sequence"/>
</dbReference>
<evidence type="ECO:0000256" key="7">
    <source>
        <dbReference type="ARBA" id="ARBA00023136"/>
    </source>
</evidence>
<dbReference type="InterPro" id="IPR046959">
    <property type="entry name" value="PRK1-6/SRF4-like"/>
</dbReference>
<evidence type="ECO:0000256" key="1">
    <source>
        <dbReference type="ARBA" id="ARBA00004370"/>
    </source>
</evidence>
<dbReference type="InterPro" id="IPR011009">
    <property type="entry name" value="Kinase-like_dom_sf"/>
</dbReference>
<evidence type="ECO:0000313" key="11">
    <source>
        <dbReference type="EMBL" id="PWA35593.1"/>
    </source>
</evidence>
<dbReference type="Pfam" id="PF00560">
    <property type="entry name" value="LRR_1"/>
    <property type="match status" value="2"/>
</dbReference>
<evidence type="ECO:0000256" key="8">
    <source>
        <dbReference type="SAM" id="Phobius"/>
    </source>
</evidence>
<dbReference type="PANTHER" id="PTHR48007">
    <property type="entry name" value="LEUCINE-RICH REPEAT RECEPTOR-LIKE PROTEIN KINASE PXC1"/>
    <property type="match status" value="1"/>
</dbReference>
<keyword evidence="11" id="KW-0808">Transferase</keyword>
<dbReference type="PANTHER" id="PTHR48007:SF37">
    <property type="entry name" value="LEUCINE-RICH REPEAT PROTEIN KINASE FAMILY PROTEIN"/>
    <property type="match status" value="1"/>
</dbReference>
<dbReference type="FunFam" id="3.80.10.10:FF:000400">
    <property type="entry name" value="Nuclear pore complex protein NUP107"/>
    <property type="match status" value="2"/>
</dbReference>
<keyword evidence="7 8" id="KW-0472">Membrane</keyword>
<keyword evidence="4 9" id="KW-0732">Signal</keyword>
<dbReference type="PROSITE" id="PS51450">
    <property type="entry name" value="LRR"/>
    <property type="match status" value="3"/>
</dbReference>
<keyword evidence="6 8" id="KW-1133">Transmembrane helix</keyword>
<proteinExistence type="predicted"/>
<keyword evidence="5" id="KW-0677">Repeat</keyword>